<evidence type="ECO:0000256" key="1">
    <source>
        <dbReference type="ARBA" id="ARBA00004967"/>
    </source>
</evidence>
<evidence type="ECO:0000313" key="13">
    <source>
        <dbReference type="EMBL" id="POM23262.1"/>
    </source>
</evidence>
<dbReference type="HAMAP" id="MF_00005">
    <property type="entry name" value="Arg_succ_synth_type1"/>
    <property type="match status" value="1"/>
</dbReference>
<evidence type="ECO:0000256" key="4">
    <source>
        <dbReference type="ARBA" id="ARBA00022490"/>
    </source>
</evidence>
<keyword evidence="9 10" id="KW-0067">ATP-binding</keyword>
<dbReference type="NCBIfam" id="TIGR00032">
    <property type="entry name" value="argG"/>
    <property type="match status" value="1"/>
</dbReference>
<dbReference type="Gene3D" id="1.20.5.470">
    <property type="entry name" value="Single helix bin"/>
    <property type="match status" value="1"/>
</dbReference>
<organism evidence="13 14">
    <name type="scientific">Actinomadura rubteroloni</name>
    <dbReference type="NCBI Taxonomy" id="1926885"/>
    <lineage>
        <taxon>Bacteria</taxon>
        <taxon>Bacillati</taxon>
        <taxon>Actinomycetota</taxon>
        <taxon>Actinomycetes</taxon>
        <taxon>Streptosporangiales</taxon>
        <taxon>Thermomonosporaceae</taxon>
        <taxon>Actinomadura</taxon>
    </lineage>
</organism>
<comment type="subcellular location">
    <subcellularLocation>
        <location evidence="10">Cytoplasm</location>
    </subcellularLocation>
</comment>
<dbReference type="Proteomes" id="UP000242367">
    <property type="component" value="Unassembled WGS sequence"/>
</dbReference>
<dbReference type="Pfam" id="PF00764">
    <property type="entry name" value="Arginosuc_synth"/>
    <property type="match status" value="1"/>
</dbReference>
<dbReference type="Pfam" id="PF20979">
    <property type="entry name" value="Arginosuc_syn_C"/>
    <property type="match status" value="1"/>
</dbReference>
<feature type="binding site" evidence="10">
    <location>
        <position position="259"/>
    </location>
    <ligand>
        <name>L-citrulline</name>
        <dbReference type="ChEBI" id="CHEBI:57743"/>
    </ligand>
</feature>
<feature type="binding site" evidence="10">
    <location>
        <position position="271"/>
    </location>
    <ligand>
        <name>L-citrulline</name>
        <dbReference type="ChEBI" id="CHEBI:57743"/>
    </ligand>
</feature>
<reference evidence="13 14" key="1">
    <citation type="journal article" date="2017" name="Chemistry">
        <title>Isolation, Biosynthesis and Chemical Modifications of Rubterolones A-F: Rare Tropolone Alkaloids from Actinomadura sp. 5-2.</title>
        <authorList>
            <person name="Guo H."/>
            <person name="Benndorf R."/>
            <person name="Leichnitz D."/>
            <person name="Klassen J.L."/>
            <person name="Vollmers J."/>
            <person name="Gorls H."/>
            <person name="Steinacker M."/>
            <person name="Weigel C."/>
            <person name="Dahse H.M."/>
            <person name="Kaster A.K."/>
            <person name="de Beer Z.W."/>
            <person name="Poulsen M."/>
            <person name="Beemelmanns C."/>
        </authorList>
    </citation>
    <scope>NUCLEOTIDE SEQUENCE [LARGE SCALE GENOMIC DNA]</scope>
    <source>
        <strain evidence="13 14">5-2</strain>
    </source>
</reference>
<dbReference type="AlphaFoldDB" id="A0A2P4UE07"/>
<feature type="domain" description="Arginosuccinate synthase C-terminal" evidence="12">
    <location>
        <begin position="174"/>
        <end position="390"/>
    </location>
</feature>
<keyword evidence="6 10" id="KW-0436">Ligase</keyword>
<dbReference type="PANTHER" id="PTHR11587">
    <property type="entry name" value="ARGININOSUCCINATE SYNTHASE"/>
    <property type="match status" value="1"/>
</dbReference>
<evidence type="ECO:0000259" key="11">
    <source>
        <dbReference type="Pfam" id="PF00764"/>
    </source>
</evidence>
<dbReference type="GO" id="GO:0000053">
    <property type="term" value="P:argininosuccinate metabolic process"/>
    <property type="evidence" value="ECO:0007669"/>
    <property type="project" value="TreeGrafter"/>
</dbReference>
<comment type="caution">
    <text evidence="13">The sequence shown here is derived from an EMBL/GenBank/DDBJ whole genome shotgun (WGS) entry which is preliminary data.</text>
</comment>
<dbReference type="GO" id="GO:0000050">
    <property type="term" value="P:urea cycle"/>
    <property type="evidence" value="ECO:0007669"/>
    <property type="project" value="TreeGrafter"/>
</dbReference>
<gene>
    <name evidence="10 13" type="primary">argG</name>
    <name evidence="13" type="ORF">BTM25_44150</name>
</gene>
<feature type="domain" description="Arginosuccinate synthase-like N-terminal" evidence="11">
    <location>
        <begin position="4"/>
        <end position="165"/>
    </location>
</feature>
<comment type="pathway">
    <text evidence="1 10">Amino-acid biosynthesis; L-arginine biosynthesis; L-arginine from L-ornithine and carbamoyl phosphate: step 2/3.</text>
</comment>
<dbReference type="GO" id="GO:0005737">
    <property type="term" value="C:cytoplasm"/>
    <property type="evidence" value="ECO:0007669"/>
    <property type="project" value="UniProtKB-SubCell"/>
</dbReference>
<dbReference type="InterPro" id="IPR048268">
    <property type="entry name" value="Arginosuc_syn_C"/>
</dbReference>
<dbReference type="PANTHER" id="PTHR11587:SF2">
    <property type="entry name" value="ARGININOSUCCINATE SYNTHASE"/>
    <property type="match status" value="1"/>
</dbReference>
<feature type="binding site" evidence="10">
    <location>
        <begin position="8"/>
        <end position="16"/>
    </location>
    <ligand>
        <name>ATP</name>
        <dbReference type="ChEBI" id="CHEBI:30616"/>
    </ligand>
</feature>
<feature type="binding site" evidence="10">
    <location>
        <position position="175"/>
    </location>
    <ligand>
        <name>L-citrulline</name>
        <dbReference type="ChEBI" id="CHEBI:57743"/>
    </ligand>
</feature>
<feature type="binding site" evidence="10">
    <location>
        <position position="127"/>
    </location>
    <ligand>
        <name>L-citrulline</name>
        <dbReference type="ChEBI" id="CHEBI:57743"/>
    </ligand>
</feature>
<comment type="similarity">
    <text evidence="10">Belongs to the argininosuccinate synthase family. Type 1 subfamily.</text>
</comment>
<dbReference type="EMBL" id="MTBP01000003">
    <property type="protein sequence ID" value="POM23262.1"/>
    <property type="molecule type" value="Genomic_DNA"/>
</dbReference>
<evidence type="ECO:0000313" key="14">
    <source>
        <dbReference type="Proteomes" id="UP000242367"/>
    </source>
</evidence>
<dbReference type="InterPro" id="IPR018223">
    <property type="entry name" value="Arginosuc_synth_CS"/>
</dbReference>
<dbReference type="FunFam" id="3.90.1260.10:FF:000007">
    <property type="entry name" value="Argininosuccinate synthase"/>
    <property type="match status" value="1"/>
</dbReference>
<keyword evidence="8 10" id="KW-0547">Nucleotide-binding</keyword>
<dbReference type="GO" id="GO:0004055">
    <property type="term" value="F:argininosuccinate synthase activity"/>
    <property type="evidence" value="ECO:0007669"/>
    <property type="project" value="UniProtKB-UniRule"/>
</dbReference>
<dbReference type="NCBIfam" id="NF001770">
    <property type="entry name" value="PRK00509.1"/>
    <property type="match status" value="1"/>
</dbReference>
<dbReference type="GO" id="GO:0006526">
    <property type="term" value="P:L-arginine biosynthetic process"/>
    <property type="evidence" value="ECO:0007669"/>
    <property type="project" value="UniProtKB-UniRule"/>
</dbReference>
<keyword evidence="14" id="KW-1185">Reference proteome</keyword>
<dbReference type="SUPFAM" id="SSF52402">
    <property type="entry name" value="Adenine nucleotide alpha hydrolases-like"/>
    <property type="match status" value="1"/>
</dbReference>
<evidence type="ECO:0000256" key="8">
    <source>
        <dbReference type="ARBA" id="ARBA00022741"/>
    </source>
</evidence>
<feature type="binding site" evidence="10">
    <location>
        <position position="117"/>
    </location>
    <ligand>
        <name>ATP</name>
        <dbReference type="ChEBI" id="CHEBI:30616"/>
    </ligand>
</feature>
<evidence type="ECO:0000256" key="10">
    <source>
        <dbReference type="HAMAP-Rule" id="MF_00005"/>
    </source>
</evidence>
<dbReference type="InterPro" id="IPR001518">
    <property type="entry name" value="Arginosuc_synth"/>
</dbReference>
<feature type="binding site" evidence="10">
    <location>
        <position position="123"/>
    </location>
    <ligand>
        <name>L-aspartate</name>
        <dbReference type="ChEBI" id="CHEBI:29991"/>
    </ligand>
</feature>
<dbReference type="UniPathway" id="UPA00068">
    <property type="reaction ID" value="UER00113"/>
</dbReference>
<dbReference type="RefSeq" id="WP_103564914.1">
    <property type="nucleotide sequence ID" value="NZ_MTBP01000003.1"/>
</dbReference>
<dbReference type="InterPro" id="IPR024074">
    <property type="entry name" value="AS_cat/multimer_dom_body"/>
</dbReference>
<feature type="binding site" evidence="10">
    <location>
        <position position="124"/>
    </location>
    <ligand>
        <name>L-aspartate</name>
        <dbReference type="ChEBI" id="CHEBI:29991"/>
    </ligand>
</feature>
<dbReference type="EC" id="6.3.4.5" evidence="3 10"/>
<comment type="subunit">
    <text evidence="2 10">Homotetramer.</text>
</comment>
<evidence type="ECO:0000256" key="5">
    <source>
        <dbReference type="ARBA" id="ARBA00022571"/>
    </source>
</evidence>
<dbReference type="InterPro" id="IPR014729">
    <property type="entry name" value="Rossmann-like_a/b/a_fold"/>
</dbReference>
<evidence type="ECO:0000256" key="3">
    <source>
        <dbReference type="ARBA" id="ARBA00012286"/>
    </source>
</evidence>
<keyword evidence="5 10" id="KW-0055">Arginine biosynthesis</keyword>
<dbReference type="InterPro" id="IPR023434">
    <property type="entry name" value="Arginosuc_synth_type_1_subfam"/>
</dbReference>
<evidence type="ECO:0000256" key="2">
    <source>
        <dbReference type="ARBA" id="ARBA00011881"/>
    </source>
</evidence>
<feature type="binding site" evidence="10">
    <location>
        <position position="123"/>
    </location>
    <ligand>
        <name>L-citrulline</name>
        <dbReference type="ChEBI" id="CHEBI:57743"/>
    </ligand>
</feature>
<keyword evidence="7 10" id="KW-0028">Amino-acid biosynthesis</keyword>
<evidence type="ECO:0000259" key="12">
    <source>
        <dbReference type="Pfam" id="PF20979"/>
    </source>
</evidence>
<sequence>MSERVVLAYSGGLDTSVAIPFLAEQTGGEVVAVAVDLGQGGEDLETIRKRALACGAVEAVVIDAREEFAADFCFPALRANALYMDRYPLVSALSRPLIVKHLVAAAKTFGGTVVSHGCTGKGNDQVRFEAGLSALHPELKVIAPARDYAWTRDKAIAFAEDKGLPIDVSAKSPYSIDQNLWGRAVETGFLEDIWNGPVEDLYSYTADPAEPREADEVVITFKGGVPTALDGRALTPFQIVDELNRRAGAQGVGRIDMVEDRLVGIKSREVYEAPAAIALITAHMELESVTVERDLARFKRSVDQRWGELVYDGLWFSPLKDALDAFIADAQRHVSGDVRLTLHAGRAVVTGRRSDASLYSYDLATYDTGDTFDQSLAKGFVELWSLPTKIASMRDRGQG</sequence>
<evidence type="ECO:0000256" key="9">
    <source>
        <dbReference type="ARBA" id="ARBA00022840"/>
    </source>
</evidence>
<dbReference type="PROSITE" id="PS00564">
    <property type="entry name" value="ARGININOSUCCIN_SYN_1"/>
    <property type="match status" value="1"/>
</dbReference>
<protein>
    <recommendedName>
        <fullName evidence="3 10">Argininosuccinate synthase</fullName>
        <ecNumber evidence="3 10">6.3.4.5</ecNumber>
    </recommendedName>
    <alternativeName>
        <fullName evidence="10">Citrulline--aspartate ligase</fullName>
    </alternativeName>
</protein>
<proteinExistence type="inferred from homology"/>
<comment type="catalytic activity">
    <reaction evidence="10">
        <text>L-citrulline + L-aspartate + ATP = 2-(N(omega)-L-arginino)succinate + AMP + diphosphate + H(+)</text>
        <dbReference type="Rhea" id="RHEA:10932"/>
        <dbReference type="ChEBI" id="CHEBI:15378"/>
        <dbReference type="ChEBI" id="CHEBI:29991"/>
        <dbReference type="ChEBI" id="CHEBI:30616"/>
        <dbReference type="ChEBI" id="CHEBI:33019"/>
        <dbReference type="ChEBI" id="CHEBI:57472"/>
        <dbReference type="ChEBI" id="CHEBI:57743"/>
        <dbReference type="ChEBI" id="CHEBI:456215"/>
        <dbReference type="EC" id="6.3.4.5"/>
    </reaction>
</comment>
<dbReference type="GO" id="GO:0005524">
    <property type="term" value="F:ATP binding"/>
    <property type="evidence" value="ECO:0007669"/>
    <property type="project" value="UniProtKB-UniRule"/>
</dbReference>
<name>A0A2P4UE07_9ACTN</name>
<dbReference type="Gene3D" id="3.40.50.620">
    <property type="entry name" value="HUPs"/>
    <property type="match status" value="1"/>
</dbReference>
<evidence type="ECO:0000256" key="6">
    <source>
        <dbReference type="ARBA" id="ARBA00022598"/>
    </source>
</evidence>
<dbReference type="InterPro" id="IPR048267">
    <property type="entry name" value="Arginosuc_syn_N"/>
</dbReference>
<dbReference type="CDD" id="cd01999">
    <property type="entry name" value="ASS"/>
    <property type="match status" value="1"/>
</dbReference>
<feature type="binding site" evidence="10">
    <location>
        <position position="119"/>
    </location>
    <ligand>
        <name>L-aspartate</name>
        <dbReference type="ChEBI" id="CHEBI:29991"/>
    </ligand>
</feature>
<dbReference type="Gene3D" id="3.90.1260.10">
    <property type="entry name" value="Argininosuccinate synthetase, chain A, domain 2"/>
    <property type="match status" value="1"/>
</dbReference>
<evidence type="ECO:0000256" key="7">
    <source>
        <dbReference type="ARBA" id="ARBA00022605"/>
    </source>
</evidence>
<dbReference type="SUPFAM" id="SSF69864">
    <property type="entry name" value="Argininosuccinate synthetase, C-terminal domain"/>
    <property type="match status" value="1"/>
</dbReference>
<comment type="caution">
    <text evidence="10">Lacks conserved residue(s) required for the propagation of feature annotation.</text>
</comment>
<keyword evidence="4 10" id="KW-0963">Cytoplasm</keyword>
<accession>A0A2P4UE07</accession>
<dbReference type="FunFam" id="3.40.50.620:FF:000038">
    <property type="entry name" value="Argininosuccinate synthase"/>
    <property type="match status" value="1"/>
</dbReference>
<dbReference type="PROSITE" id="PS00565">
    <property type="entry name" value="ARGININOSUCCIN_SYN_2"/>
    <property type="match status" value="1"/>
</dbReference>
<feature type="binding site" evidence="10">
    <location>
        <position position="87"/>
    </location>
    <ligand>
        <name>L-citrulline</name>
        <dbReference type="ChEBI" id="CHEBI:57743"/>
    </ligand>
</feature>